<feature type="compositionally biased region" description="Basic and acidic residues" evidence="6">
    <location>
        <begin position="282"/>
        <end position="292"/>
    </location>
</feature>
<keyword evidence="3 7" id="KW-0812">Transmembrane</keyword>
<proteinExistence type="predicted"/>
<protein>
    <submittedName>
        <fullName evidence="9">Anti-sigma factor domain-containing protein</fullName>
    </submittedName>
</protein>
<evidence type="ECO:0000256" key="6">
    <source>
        <dbReference type="SAM" id="MobiDB-lite"/>
    </source>
</evidence>
<evidence type="ECO:0000256" key="3">
    <source>
        <dbReference type="ARBA" id="ARBA00022692"/>
    </source>
</evidence>
<feature type="compositionally biased region" description="Low complexity" evidence="6">
    <location>
        <begin position="298"/>
        <end position="314"/>
    </location>
</feature>
<dbReference type="PROSITE" id="PS51849">
    <property type="entry name" value="RSGI_N"/>
    <property type="match status" value="1"/>
</dbReference>
<name>A0A4U0F8M1_9BACL</name>
<reference evidence="9 10" key="1">
    <citation type="submission" date="2019-04" db="EMBL/GenBank/DDBJ databases">
        <title>Cohnella sp. nov., isolated from soil.</title>
        <authorList>
            <person name="Kim W."/>
        </authorList>
    </citation>
    <scope>NUCLEOTIDE SEQUENCE [LARGE SCALE GENOMIC DNA]</scope>
    <source>
        <strain evidence="9 10">CAU 1483</strain>
    </source>
</reference>
<dbReference type="Proteomes" id="UP000309673">
    <property type="component" value="Unassembled WGS sequence"/>
</dbReference>
<sequence length="410" mass="46157">MNRGTVMECSGGKAVVLTPDGQFVRVRIRRDAEIGDEITWTDSQTGDDKRSFPIRRTYWMSSVAAAAAVLLLMFGLWSFRAPTVVAYVSMDINPSVELGLDSRERVRELRAVNDDALPYIEGVEYKGKPIEAVTEILARRLSESHVLNAADSEIVIASVRLKSVDVQWEQQVTAKMERVLIQVTEGTKDAAQTKRTLEIEKLYLPVEIREEAKANGISSGKMAFWLAAEKKGHTVPLSSLKQQPLKKIAADWGGLQQVLSDDGDQEKNEQDWKKLLQHQKQKQKENQKDKNKGGVNVSPSGSASPSPASSAPSGEARNENEQKDGKPHQDKQDEKKKQNEEKHNKQDEEKKAKEDERERQKEAKEREKEQKRQKSDDRKVENGKNNDDRGDGKGEKNRKPKSGDEQESDD</sequence>
<dbReference type="Pfam" id="PF23750">
    <property type="entry name" value="RsgI_M"/>
    <property type="match status" value="1"/>
</dbReference>
<evidence type="ECO:0000259" key="8">
    <source>
        <dbReference type="PROSITE" id="PS51849"/>
    </source>
</evidence>
<evidence type="ECO:0000313" key="9">
    <source>
        <dbReference type="EMBL" id="TJY40981.1"/>
    </source>
</evidence>
<feature type="domain" description="RsgI N-terminal anti-sigma" evidence="8">
    <location>
        <begin position="2"/>
        <end position="49"/>
    </location>
</feature>
<evidence type="ECO:0000256" key="5">
    <source>
        <dbReference type="ARBA" id="ARBA00023136"/>
    </source>
</evidence>
<dbReference type="AlphaFoldDB" id="A0A4U0F8M1"/>
<keyword evidence="5 7" id="KW-0472">Membrane</keyword>
<dbReference type="InterPro" id="IPR055431">
    <property type="entry name" value="RsgI_M"/>
</dbReference>
<dbReference type="RefSeq" id="WP_136778609.1">
    <property type="nucleotide sequence ID" value="NZ_SUPK01000007.1"/>
</dbReference>
<evidence type="ECO:0000313" key="10">
    <source>
        <dbReference type="Proteomes" id="UP000309673"/>
    </source>
</evidence>
<gene>
    <name evidence="9" type="ORF">E5161_14795</name>
</gene>
<comment type="subcellular location">
    <subcellularLocation>
        <location evidence="1">Cell membrane</location>
        <topology evidence="1">Single-pass membrane protein</topology>
    </subcellularLocation>
</comment>
<organism evidence="9 10">
    <name type="scientific">Cohnella pontilimi</name>
    <dbReference type="NCBI Taxonomy" id="2564100"/>
    <lineage>
        <taxon>Bacteria</taxon>
        <taxon>Bacillati</taxon>
        <taxon>Bacillota</taxon>
        <taxon>Bacilli</taxon>
        <taxon>Bacillales</taxon>
        <taxon>Paenibacillaceae</taxon>
        <taxon>Cohnella</taxon>
    </lineage>
</organism>
<feature type="region of interest" description="Disordered" evidence="6">
    <location>
        <begin position="276"/>
        <end position="410"/>
    </location>
</feature>
<evidence type="ECO:0000256" key="1">
    <source>
        <dbReference type="ARBA" id="ARBA00004162"/>
    </source>
</evidence>
<accession>A0A4U0F8M1</accession>
<evidence type="ECO:0000256" key="7">
    <source>
        <dbReference type="SAM" id="Phobius"/>
    </source>
</evidence>
<evidence type="ECO:0000256" key="4">
    <source>
        <dbReference type="ARBA" id="ARBA00022989"/>
    </source>
</evidence>
<dbReference type="GO" id="GO:0005886">
    <property type="term" value="C:plasma membrane"/>
    <property type="evidence" value="ECO:0007669"/>
    <property type="project" value="UniProtKB-SubCell"/>
</dbReference>
<dbReference type="InterPro" id="IPR024449">
    <property type="entry name" value="Anti-sigma_RsgI_N"/>
</dbReference>
<dbReference type="EMBL" id="SUPK01000007">
    <property type="protein sequence ID" value="TJY40981.1"/>
    <property type="molecule type" value="Genomic_DNA"/>
</dbReference>
<comment type="caution">
    <text evidence="9">The sequence shown here is derived from an EMBL/GenBank/DDBJ whole genome shotgun (WGS) entry which is preliminary data.</text>
</comment>
<dbReference type="OrthoDB" id="9800626at2"/>
<feature type="transmembrane region" description="Helical" evidence="7">
    <location>
        <begin position="58"/>
        <end position="79"/>
    </location>
</feature>
<keyword evidence="10" id="KW-1185">Reference proteome</keyword>
<feature type="compositionally biased region" description="Basic and acidic residues" evidence="6">
    <location>
        <begin position="316"/>
        <end position="404"/>
    </location>
</feature>
<evidence type="ECO:0000256" key="2">
    <source>
        <dbReference type="ARBA" id="ARBA00022475"/>
    </source>
</evidence>
<keyword evidence="4 7" id="KW-1133">Transmembrane helix</keyword>
<keyword evidence="2" id="KW-1003">Cell membrane</keyword>
<dbReference type="Pfam" id="PF12791">
    <property type="entry name" value="RsgI_N"/>
    <property type="match status" value="1"/>
</dbReference>